<reference evidence="1 2" key="1">
    <citation type="submission" date="2019-07" db="EMBL/GenBank/DDBJ databases">
        <title>Chromosome genome assembly for large yellow croaker.</title>
        <authorList>
            <person name="Xiao S."/>
        </authorList>
    </citation>
    <scope>NUCLEOTIDE SEQUENCE [LARGE SCALE GENOMIC DNA]</scope>
    <source>
        <strain evidence="1">JMULYC20181020</strain>
        <tissue evidence="1">Muscle</tissue>
    </source>
</reference>
<evidence type="ECO:0000313" key="1">
    <source>
        <dbReference type="EMBL" id="KAE8294909.1"/>
    </source>
</evidence>
<organism evidence="1 2">
    <name type="scientific">Larimichthys crocea</name>
    <name type="common">Large yellow croaker</name>
    <name type="synonym">Pseudosciaena crocea</name>
    <dbReference type="NCBI Taxonomy" id="215358"/>
    <lineage>
        <taxon>Eukaryota</taxon>
        <taxon>Metazoa</taxon>
        <taxon>Chordata</taxon>
        <taxon>Craniata</taxon>
        <taxon>Vertebrata</taxon>
        <taxon>Euteleostomi</taxon>
        <taxon>Actinopterygii</taxon>
        <taxon>Neopterygii</taxon>
        <taxon>Teleostei</taxon>
        <taxon>Neoteleostei</taxon>
        <taxon>Acanthomorphata</taxon>
        <taxon>Eupercaria</taxon>
        <taxon>Sciaenidae</taxon>
        <taxon>Larimichthys</taxon>
    </lineage>
</organism>
<comment type="caution">
    <text evidence="1">The sequence shown here is derived from an EMBL/GenBank/DDBJ whole genome shotgun (WGS) entry which is preliminary data.</text>
</comment>
<dbReference type="AlphaFoldDB" id="A0A6G0ITR1"/>
<gene>
    <name evidence="1" type="ORF">D5F01_LYC05831</name>
</gene>
<protein>
    <submittedName>
        <fullName evidence="1">Rhomboid-related protein 4</fullName>
    </submittedName>
</protein>
<sequence>MCGPLPAPPPPPRGCSAPPLDVLPGKAWLAELTQEPGPLWELLDASAVREFLRVLRTSLIGHLSGILVGLLYTLGPLRIIMETCAESVSSDMNDPRPSTYFNFSGHSGTGPESLQNAEDRTAEDRTAKIVRLKIVQQKIVQQRIVRLKIVQLKIVQQKIVQQ</sequence>
<dbReference type="Proteomes" id="UP000424527">
    <property type="component" value="Unassembled WGS sequence"/>
</dbReference>
<name>A0A6G0ITR1_LARCR</name>
<accession>A0A6G0ITR1</accession>
<keyword evidence="2" id="KW-1185">Reference proteome</keyword>
<dbReference type="EMBL" id="REGW02000006">
    <property type="protein sequence ID" value="KAE8294909.1"/>
    <property type="molecule type" value="Genomic_DNA"/>
</dbReference>
<evidence type="ECO:0000313" key="2">
    <source>
        <dbReference type="Proteomes" id="UP000424527"/>
    </source>
</evidence>
<proteinExistence type="predicted"/>